<name>A0A8T0JC56_CERPU</name>
<feature type="signal peptide" evidence="3">
    <location>
        <begin position="1"/>
        <end position="19"/>
    </location>
</feature>
<evidence type="ECO:0000256" key="2">
    <source>
        <dbReference type="ARBA" id="ARBA00022801"/>
    </source>
</evidence>
<keyword evidence="5" id="KW-1185">Reference proteome</keyword>
<evidence type="ECO:0000256" key="3">
    <source>
        <dbReference type="SAM" id="SignalP"/>
    </source>
</evidence>
<dbReference type="EMBL" id="CM026421">
    <property type="protein sequence ID" value="KAG0592593.1"/>
    <property type="molecule type" value="Genomic_DNA"/>
</dbReference>
<dbReference type="Proteomes" id="UP000822688">
    <property type="component" value="Chromosome 1"/>
</dbReference>
<evidence type="ECO:0008006" key="6">
    <source>
        <dbReference type="Google" id="ProtNLM"/>
    </source>
</evidence>
<sequence length="372" mass="39596">MDFRTVLVVAAVMLAAVPAHVMVEAGRHSHMRRFDVPAYFAFGDSLADVGTNNFLPQATARANFQPYGKTFFKKPTGRFTNGRNIVDFIAQALELPFAPPFLQPNASFNKGANFASSGSGLLDSTNAGKVNPMSVQVQQFASLKATLQHQLGEQKAEKLISKSIFLILSGSNDLSSFLGNPELQKQLTPAQFIASVIEAYKQTLLAFYNSGARKTIVFGAGPVGCSPFARASNPTNPGECVEAANQLALGFNAGLKQLVDGLRVSLPGFNLVLANSFDTVTAMIADGKAFGLDNVNAACCGAGFLNAQEQCGKPVPATLPGAVADFCKRPSKSLFWDLLHPSEVVVRILFNLLFTGDGTVAYPINLKALANL</sequence>
<protein>
    <recommendedName>
        <fullName evidence="6">GDSL esterase/lipase</fullName>
    </recommendedName>
</protein>
<dbReference type="InterPro" id="IPR035669">
    <property type="entry name" value="SGNH_plant_lipase-like"/>
</dbReference>
<reference evidence="4" key="1">
    <citation type="submission" date="2020-06" db="EMBL/GenBank/DDBJ databases">
        <title>WGS assembly of Ceratodon purpureus strain R40.</title>
        <authorList>
            <person name="Carey S.B."/>
            <person name="Jenkins J."/>
            <person name="Shu S."/>
            <person name="Lovell J.T."/>
            <person name="Sreedasyam A."/>
            <person name="Maumus F."/>
            <person name="Tiley G.P."/>
            <person name="Fernandez-Pozo N."/>
            <person name="Barry K."/>
            <person name="Chen C."/>
            <person name="Wang M."/>
            <person name="Lipzen A."/>
            <person name="Daum C."/>
            <person name="Saski C.A."/>
            <person name="Payton A.C."/>
            <person name="Mcbreen J.C."/>
            <person name="Conrad R.E."/>
            <person name="Kollar L.M."/>
            <person name="Olsson S."/>
            <person name="Huttunen S."/>
            <person name="Landis J.B."/>
            <person name="Wickett N.J."/>
            <person name="Johnson M.G."/>
            <person name="Rensing S.A."/>
            <person name="Grimwood J."/>
            <person name="Schmutz J."/>
            <person name="Mcdaniel S.F."/>
        </authorList>
    </citation>
    <scope>NUCLEOTIDE SEQUENCE</scope>
    <source>
        <strain evidence="4">R40</strain>
    </source>
</reference>
<comment type="similarity">
    <text evidence="1">Belongs to the 'GDSL' lipolytic enzyme family.</text>
</comment>
<gene>
    <name evidence="4" type="ORF">KC19_1G265100</name>
</gene>
<keyword evidence="3" id="KW-0732">Signal</keyword>
<dbReference type="PANTHER" id="PTHR45648:SF5">
    <property type="entry name" value="OS04G0577300 PROTEIN"/>
    <property type="match status" value="1"/>
</dbReference>
<comment type="caution">
    <text evidence="4">The sequence shown here is derived from an EMBL/GenBank/DDBJ whole genome shotgun (WGS) entry which is preliminary data.</text>
</comment>
<dbReference type="Pfam" id="PF00657">
    <property type="entry name" value="Lipase_GDSL"/>
    <property type="match status" value="1"/>
</dbReference>
<keyword evidence="2" id="KW-0378">Hydrolase</keyword>
<dbReference type="OrthoDB" id="1600564at2759"/>
<evidence type="ECO:0000313" key="5">
    <source>
        <dbReference type="Proteomes" id="UP000822688"/>
    </source>
</evidence>
<proteinExistence type="inferred from homology"/>
<accession>A0A8T0JC56</accession>
<dbReference type="SUPFAM" id="SSF52266">
    <property type="entry name" value="SGNH hydrolase"/>
    <property type="match status" value="1"/>
</dbReference>
<evidence type="ECO:0000313" key="4">
    <source>
        <dbReference type="EMBL" id="KAG0592593.1"/>
    </source>
</evidence>
<dbReference type="AlphaFoldDB" id="A0A8T0JC56"/>
<dbReference type="InterPro" id="IPR001087">
    <property type="entry name" value="GDSL"/>
</dbReference>
<dbReference type="InterPro" id="IPR051058">
    <property type="entry name" value="GDSL_Est/Lipase"/>
</dbReference>
<evidence type="ECO:0000256" key="1">
    <source>
        <dbReference type="ARBA" id="ARBA00008668"/>
    </source>
</evidence>
<dbReference type="InterPro" id="IPR036514">
    <property type="entry name" value="SGNH_hydro_sf"/>
</dbReference>
<dbReference type="PANTHER" id="PTHR45648">
    <property type="entry name" value="GDSL LIPASE/ACYLHYDROLASE FAMILY PROTEIN (AFU_ORTHOLOGUE AFUA_4G14700)"/>
    <property type="match status" value="1"/>
</dbReference>
<dbReference type="Gene3D" id="3.40.50.1110">
    <property type="entry name" value="SGNH hydrolase"/>
    <property type="match status" value="1"/>
</dbReference>
<organism evidence="4 5">
    <name type="scientific">Ceratodon purpureus</name>
    <name type="common">Fire moss</name>
    <name type="synonym">Dicranum purpureum</name>
    <dbReference type="NCBI Taxonomy" id="3225"/>
    <lineage>
        <taxon>Eukaryota</taxon>
        <taxon>Viridiplantae</taxon>
        <taxon>Streptophyta</taxon>
        <taxon>Embryophyta</taxon>
        <taxon>Bryophyta</taxon>
        <taxon>Bryophytina</taxon>
        <taxon>Bryopsida</taxon>
        <taxon>Dicranidae</taxon>
        <taxon>Pseudoditrichales</taxon>
        <taxon>Ditrichaceae</taxon>
        <taxon>Ceratodon</taxon>
    </lineage>
</organism>
<feature type="chain" id="PRO_5035764076" description="GDSL esterase/lipase" evidence="3">
    <location>
        <begin position="20"/>
        <end position="372"/>
    </location>
</feature>
<dbReference type="GO" id="GO:0016788">
    <property type="term" value="F:hydrolase activity, acting on ester bonds"/>
    <property type="evidence" value="ECO:0007669"/>
    <property type="project" value="InterPro"/>
</dbReference>
<dbReference type="CDD" id="cd01837">
    <property type="entry name" value="SGNH_plant_lipase_like"/>
    <property type="match status" value="1"/>
</dbReference>